<keyword evidence="2" id="KW-1185">Reference proteome</keyword>
<proteinExistence type="predicted"/>
<dbReference type="RefSeq" id="XP_040627483.1">
    <property type="nucleotide sequence ID" value="XM_040770313.1"/>
</dbReference>
<dbReference type="InterPro" id="IPR029063">
    <property type="entry name" value="SAM-dependent_MTases_sf"/>
</dbReference>
<gene>
    <name evidence="1" type="ORF">DACRYDRAFT_117074</name>
</gene>
<dbReference type="EMBL" id="JH795866">
    <property type="protein sequence ID" value="EJU00586.1"/>
    <property type="molecule type" value="Genomic_DNA"/>
</dbReference>
<dbReference type="OrthoDB" id="2013972at2759"/>
<reference evidence="1 2" key="1">
    <citation type="journal article" date="2012" name="Science">
        <title>The Paleozoic origin of enzymatic lignin decomposition reconstructed from 31 fungal genomes.</title>
        <authorList>
            <person name="Floudas D."/>
            <person name="Binder M."/>
            <person name="Riley R."/>
            <person name="Barry K."/>
            <person name="Blanchette R.A."/>
            <person name="Henrissat B."/>
            <person name="Martinez A.T."/>
            <person name="Otillar R."/>
            <person name="Spatafora J.W."/>
            <person name="Yadav J.S."/>
            <person name="Aerts A."/>
            <person name="Benoit I."/>
            <person name="Boyd A."/>
            <person name="Carlson A."/>
            <person name="Copeland A."/>
            <person name="Coutinho P.M."/>
            <person name="de Vries R.P."/>
            <person name="Ferreira P."/>
            <person name="Findley K."/>
            <person name="Foster B."/>
            <person name="Gaskell J."/>
            <person name="Glotzer D."/>
            <person name="Gorecki P."/>
            <person name="Heitman J."/>
            <person name="Hesse C."/>
            <person name="Hori C."/>
            <person name="Igarashi K."/>
            <person name="Jurgens J.A."/>
            <person name="Kallen N."/>
            <person name="Kersten P."/>
            <person name="Kohler A."/>
            <person name="Kuees U."/>
            <person name="Kumar T.K.A."/>
            <person name="Kuo A."/>
            <person name="LaButti K."/>
            <person name="Larrondo L.F."/>
            <person name="Lindquist E."/>
            <person name="Ling A."/>
            <person name="Lombard V."/>
            <person name="Lucas S."/>
            <person name="Lundell T."/>
            <person name="Martin R."/>
            <person name="McLaughlin D.J."/>
            <person name="Morgenstern I."/>
            <person name="Morin E."/>
            <person name="Murat C."/>
            <person name="Nagy L.G."/>
            <person name="Nolan M."/>
            <person name="Ohm R.A."/>
            <person name="Patyshakuliyeva A."/>
            <person name="Rokas A."/>
            <person name="Ruiz-Duenas F.J."/>
            <person name="Sabat G."/>
            <person name="Salamov A."/>
            <person name="Samejima M."/>
            <person name="Schmutz J."/>
            <person name="Slot J.C."/>
            <person name="St John F."/>
            <person name="Stenlid J."/>
            <person name="Sun H."/>
            <person name="Sun S."/>
            <person name="Syed K."/>
            <person name="Tsang A."/>
            <person name="Wiebenga A."/>
            <person name="Young D."/>
            <person name="Pisabarro A."/>
            <person name="Eastwood D.C."/>
            <person name="Martin F."/>
            <person name="Cullen D."/>
            <person name="Grigoriev I.V."/>
            <person name="Hibbett D.S."/>
        </authorList>
    </citation>
    <scope>NUCLEOTIDE SEQUENCE [LARGE SCALE GENOMIC DNA]</scope>
    <source>
        <strain evidence="1 2">DJM-731 SS1</strain>
    </source>
</reference>
<evidence type="ECO:0008006" key="3">
    <source>
        <dbReference type="Google" id="ProtNLM"/>
    </source>
</evidence>
<dbReference type="HOGENOM" id="CLU_1001232_0_0_1"/>
<name>M5FSV1_DACPD</name>
<dbReference type="Proteomes" id="UP000030653">
    <property type="component" value="Unassembled WGS sequence"/>
</dbReference>
<organism evidence="1 2">
    <name type="scientific">Dacryopinax primogenitus (strain DJM 731)</name>
    <name type="common">Brown rot fungus</name>
    <dbReference type="NCBI Taxonomy" id="1858805"/>
    <lineage>
        <taxon>Eukaryota</taxon>
        <taxon>Fungi</taxon>
        <taxon>Dikarya</taxon>
        <taxon>Basidiomycota</taxon>
        <taxon>Agaricomycotina</taxon>
        <taxon>Dacrymycetes</taxon>
        <taxon>Dacrymycetales</taxon>
        <taxon>Dacrymycetaceae</taxon>
        <taxon>Dacryopinax</taxon>
    </lineage>
</organism>
<accession>M5FSV1</accession>
<dbReference type="SUPFAM" id="SSF53335">
    <property type="entry name" value="S-adenosyl-L-methionine-dependent methyltransferases"/>
    <property type="match status" value="1"/>
</dbReference>
<sequence>MSNMIYEQQAEGGSAESLTTIGSGEEGRWYMERYGRQFHVMDALWPYPHDDDEMERQVLQHDLLRKVVGHNFVGPVPIILANTPQRPVKRVLDVGSGTGRWLVFFSASPVALSELTYKDRVQQMAEMFPHEYQTTTASGRNLAAEAPAFFQWFETIRIFIRTRLGLDMNTPQRLPQILHEKGFRSINTRAHTIPIGPWAADPVGKQLGEMNCHVWLEFLNTTRPMLMEVRKNEQQVDRLIAGVRTLLEELPQGVRLLSRYHTIWALRGQSRLVNEKEL</sequence>
<protein>
    <recommendedName>
        <fullName evidence="3">S-adenosyl-L-methionine-dependent methyltransferase</fullName>
    </recommendedName>
</protein>
<dbReference type="GeneID" id="63685375"/>
<dbReference type="STRING" id="1858805.M5FSV1"/>
<dbReference type="AlphaFoldDB" id="M5FSV1"/>
<evidence type="ECO:0000313" key="1">
    <source>
        <dbReference type="EMBL" id="EJU00586.1"/>
    </source>
</evidence>
<evidence type="ECO:0000313" key="2">
    <source>
        <dbReference type="Proteomes" id="UP000030653"/>
    </source>
</evidence>